<protein>
    <submittedName>
        <fullName evidence="1">Uncharacterized protein</fullName>
    </submittedName>
</protein>
<dbReference type="AlphaFoldDB" id="A0A0A9DUH6"/>
<reference evidence="1" key="1">
    <citation type="submission" date="2014-09" db="EMBL/GenBank/DDBJ databases">
        <authorList>
            <person name="Magalhaes I.L.F."/>
            <person name="Oliveira U."/>
            <person name="Santos F.R."/>
            <person name="Vidigal T.H.D.A."/>
            <person name="Brescovit A.D."/>
            <person name="Santos A.J."/>
        </authorList>
    </citation>
    <scope>NUCLEOTIDE SEQUENCE</scope>
    <source>
        <tissue evidence="1">Shoot tissue taken approximately 20 cm above the soil surface</tissue>
    </source>
</reference>
<accession>A0A0A9DUH6</accession>
<organism evidence="1">
    <name type="scientific">Arundo donax</name>
    <name type="common">Giant reed</name>
    <name type="synonym">Donax arundinaceus</name>
    <dbReference type="NCBI Taxonomy" id="35708"/>
    <lineage>
        <taxon>Eukaryota</taxon>
        <taxon>Viridiplantae</taxon>
        <taxon>Streptophyta</taxon>
        <taxon>Embryophyta</taxon>
        <taxon>Tracheophyta</taxon>
        <taxon>Spermatophyta</taxon>
        <taxon>Magnoliopsida</taxon>
        <taxon>Liliopsida</taxon>
        <taxon>Poales</taxon>
        <taxon>Poaceae</taxon>
        <taxon>PACMAD clade</taxon>
        <taxon>Arundinoideae</taxon>
        <taxon>Arundineae</taxon>
        <taxon>Arundo</taxon>
    </lineage>
</organism>
<reference evidence="1" key="2">
    <citation type="journal article" date="2015" name="Data Brief">
        <title>Shoot transcriptome of the giant reed, Arundo donax.</title>
        <authorList>
            <person name="Barrero R.A."/>
            <person name="Guerrero F.D."/>
            <person name="Moolhuijzen P."/>
            <person name="Goolsby J.A."/>
            <person name="Tidwell J."/>
            <person name="Bellgard S.E."/>
            <person name="Bellgard M.I."/>
        </authorList>
    </citation>
    <scope>NUCLEOTIDE SEQUENCE</scope>
    <source>
        <tissue evidence="1">Shoot tissue taken approximately 20 cm above the soil surface</tissue>
    </source>
</reference>
<sequence length="33" mass="3745">MNQGSSHKYNYIYSSMVFKAVRRGVVSQPLPIS</sequence>
<name>A0A0A9DUH6_ARUDO</name>
<evidence type="ECO:0000313" key="1">
    <source>
        <dbReference type="EMBL" id="JAD92194.1"/>
    </source>
</evidence>
<dbReference type="EMBL" id="GBRH01205701">
    <property type="protein sequence ID" value="JAD92194.1"/>
    <property type="molecule type" value="Transcribed_RNA"/>
</dbReference>
<proteinExistence type="predicted"/>